<organism evidence="3 4">
    <name type="scientific">Emiliania huxleyi (strain CCMP1516)</name>
    <dbReference type="NCBI Taxonomy" id="280463"/>
    <lineage>
        <taxon>Eukaryota</taxon>
        <taxon>Haptista</taxon>
        <taxon>Haptophyta</taxon>
        <taxon>Prymnesiophyceae</taxon>
        <taxon>Isochrysidales</taxon>
        <taxon>Noelaerhabdaceae</taxon>
        <taxon>Emiliania</taxon>
    </lineage>
</organism>
<dbReference type="Proteomes" id="UP000013827">
    <property type="component" value="Unassembled WGS sequence"/>
</dbReference>
<dbReference type="EnsemblProtists" id="EOD27553">
    <property type="protein sequence ID" value="EOD27553"/>
    <property type="gene ID" value="EMIHUDRAFT_460724"/>
</dbReference>
<dbReference type="RefSeq" id="XP_005779982.1">
    <property type="nucleotide sequence ID" value="XM_005779925.1"/>
</dbReference>
<dbReference type="PaxDb" id="2903-EOD27553"/>
<keyword evidence="4" id="KW-1185">Reference proteome</keyword>
<evidence type="ECO:0000313" key="3">
    <source>
        <dbReference type="EnsemblProtists" id="EOD27553"/>
    </source>
</evidence>
<dbReference type="InterPro" id="IPR011992">
    <property type="entry name" value="EF-hand-dom_pair"/>
</dbReference>
<dbReference type="PROSITE" id="PS50222">
    <property type="entry name" value="EF_HAND_2"/>
    <property type="match status" value="1"/>
</dbReference>
<keyword evidence="1" id="KW-0106">Calcium</keyword>
<dbReference type="KEGG" id="ehx:EMIHUDRAFT_460724"/>
<dbReference type="GO" id="GO:0005509">
    <property type="term" value="F:calcium ion binding"/>
    <property type="evidence" value="ECO:0007669"/>
    <property type="project" value="InterPro"/>
</dbReference>
<evidence type="ECO:0000259" key="2">
    <source>
        <dbReference type="PROSITE" id="PS50222"/>
    </source>
</evidence>
<feature type="domain" description="EF-hand" evidence="2">
    <location>
        <begin position="216"/>
        <end position="243"/>
    </location>
</feature>
<dbReference type="SUPFAM" id="SSF47473">
    <property type="entry name" value="EF-hand"/>
    <property type="match status" value="1"/>
</dbReference>
<dbReference type="AlphaFoldDB" id="A0A0D3JVL8"/>
<dbReference type="InterPro" id="IPR018247">
    <property type="entry name" value="EF_Hand_1_Ca_BS"/>
</dbReference>
<sequence length="259" mass="27431">MVRQGQNESKTEALVDRAIVKALTGGKAGARGLTLPGLLAPILENVKDNMRQASLARLPLGCLSAASRLPLGSLSAASRLPRGCLSAASRLPLGCLSAASRLPLGYRSAASRLPLGCLSAASRLPLGCLSAASRLPLGCLSAASRLPLGCLSAASRLSLGCLSAASRLPLRIVAVTMRMRGSGQASLARQDESSRGLSEMLLEEDRHRLRRLFDPFFHKYDRDGNGTLSPLELSHLLADLGEQVSAKQASEWMRRLDLK</sequence>
<dbReference type="CDD" id="cd00051">
    <property type="entry name" value="EFh"/>
    <property type="match status" value="1"/>
</dbReference>
<dbReference type="HOGENOM" id="CLU_1075330_0_0_1"/>
<dbReference type="PROSITE" id="PS00018">
    <property type="entry name" value="EF_HAND_1"/>
    <property type="match status" value="1"/>
</dbReference>
<dbReference type="InterPro" id="IPR002048">
    <property type="entry name" value="EF_hand_dom"/>
</dbReference>
<protein>
    <recommendedName>
        <fullName evidence="2">EF-hand domain-containing protein</fullName>
    </recommendedName>
</protein>
<accession>A0A0D3JVL8</accession>
<dbReference type="GeneID" id="17273100"/>
<reference evidence="4" key="1">
    <citation type="journal article" date="2013" name="Nature">
        <title>Pan genome of the phytoplankton Emiliania underpins its global distribution.</title>
        <authorList>
            <person name="Read B.A."/>
            <person name="Kegel J."/>
            <person name="Klute M.J."/>
            <person name="Kuo A."/>
            <person name="Lefebvre S.C."/>
            <person name="Maumus F."/>
            <person name="Mayer C."/>
            <person name="Miller J."/>
            <person name="Monier A."/>
            <person name="Salamov A."/>
            <person name="Young J."/>
            <person name="Aguilar M."/>
            <person name="Claverie J.M."/>
            <person name="Frickenhaus S."/>
            <person name="Gonzalez K."/>
            <person name="Herman E.K."/>
            <person name="Lin Y.C."/>
            <person name="Napier J."/>
            <person name="Ogata H."/>
            <person name="Sarno A.F."/>
            <person name="Shmutz J."/>
            <person name="Schroeder D."/>
            <person name="de Vargas C."/>
            <person name="Verret F."/>
            <person name="von Dassow P."/>
            <person name="Valentin K."/>
            <person name="Van de Peer Y."/>
            <person name="Wheeler G."/>
            <person name="Dacks J.B."/>
            <person name="Delwiche C.F."/>
            <person name="Dyhrman S.T."/>
            <person name="Glockner G."/>
            <person name="John U."/>
            <person name="Richards T."/>
            <person name="Worden A.Z."/>
            <person name="Zhang X."/>
            <person name="Grigoriev I.V."/>
            <person name="Allen A.E."/>
            <person name="Bidle K."/>
            <person name="Borodovsky M."/>
            <person name="Bowler C."/>
            <person name="Brownlee C."/>
            <person name="Cock J.M."/>
            <person name="Elias M."/>
            <person name="Gladyshev V.N."/>
            <person name="Groth M."/>
            <person name="Guda C."/>
            <person name="Hadaegh A."/>
            <person name="Iglesias-Rodriguez M.D."/>
            <person name="Jenkins J."/>
            <person name="Jones B.M."/>
            <person name="Lawson T."/>
            <person name="Leese F."/>
            <person name="Lindquist E."/>
            <person name="Lobanov A."/>
            <person name="Lomsadze A."/>
            <person name="Malik S.B."/>
            <person name="Marsh M.E."/>
            <person name="Mackinder L."/>
            <person name="Mock T."/>
            <person name="Mueller-Roeber B."/>
            <person name="Pagarete A."/>
            <person name="Parker M."/>
            <person name="Probert I."/>
            <person name="Quesneville H."/>
            <person name="Raines C."/>
            <person name="Rensing S.A."/>
            <person name="Riano-Pachon D.M."/>
            <person name="Richier S."/>
            <person name="Rokitta S."/>
            <person name="Shiraiwa Y."/>
            <person name="Soanes D.M."/>
            <person name="van der Giezen M."/>
            <person name="Wahlund T.M."/>
            <person name="Williams B."/>
            <person name="Wilson W."/>
            <person name="Wolfe G."/>
            <person name="Wurch L.L."/>
        </authorList>
    </citation>
    <scope>NUCLEOTIDE SEQUENCE</scope>
</reference>
<name>A0A0D3JVL8_EMIH1</name>
<evidence type="ECO:0000256" key="1">
    <source>
        <dbReference type="ARBA" id="ARBA00022837"/>
    </source>
</evidence>
<proteinExistence type="predicted"/>
<evidence type="ECO:0000313" key="4">
    <source>
        <dbReference type="Proteomes" id="UP000013827"/>
    </source>
</evidence>
<reference evidence="3" key="2">
    <citation type="submission" date="2024-10" db="UniProtKB">
        <authorList>
            <consortium name="EnsemblProtists"/>
        </authorList>
    </citation>
    <scope>IDENTIFICATION</scope>
</reference>
<dbReference type="Gene3D" id="1.10.238.10">
    <property type="entry name" value="EF-hand"/>
    <property type="match status" value="1"/>
</dbReference>